<comment type="subcellular location">
    <subcellularLocation>
        <location evidence="1">Cell membrane</location>
        <topology evidence="1">Multi-pass membrane protein</topology>
    </subcellularLocation>
</comment>
<dbReference type="RefSeq" id="WP_310023212.1">
    <property type="nucleotide sequence ID" value="NZ_JAVDUM010000019.1"/>
</dbReference>
<dbReference type="InterPro" id="IPR005829">
    <property type="entry name" value="Sugar_transporter_CS"/>
</dbReference>
<evidence type="ECO:0000256" key="1">
    <source>
        <dbReference type="ARBA" id="ARBA00004651"/>
    </source>
</evidence>
<feature type="transmembrane region" description="Helical" evidence="7">
    <location>
        <begin position="102"/>
        <end position="125"/>
    </location>
</feature>
<dbReference type="InterPro" id="IPR036259">
    <property type="entry name" value="MFS_trans_sf"/>
</dbReference>
<name>A0ABU1SH24_9MICO</name>
<reference evidence="9 10" key="1">
    <citation type="submission" date="2023-07" db="EMBL/GenBank/DDBJ databases">
        <title>Sorghum-associated microbial communities from plants grown in Nebraska, USA.</title>
        <authorList>
            <person name="Schachtman D."/>
        </authorList>
    </citation>
    <scope>NUCLEOTIDE SEQUENCE [LARGE SCALE GENOMIC DNA]</scope>
    <source>
        <strain evidence="9 10">2980</strain>
    </source>
</reference>
<dbReference type="PROSITE" id="PS50850">
    <property type="entry name" value="MFS"/>
    <property type="match status" value="1"/>
</dbReference>
<evidence type="ECO:0000259" key="8">
    <source>
        <dbReference type="PROSITE" id="PS50850"/>
    </source>
</evidence>
<keyword evidence="2" id="KW-0813">Transport</keyword>
<proteinExistence type="predicted"/>
<evidence type="ECO:0000313" key="10">
    <source>
        <dbReference type="Proteomes" id="UP001259347"/>
    </source>
</evidence>
<feature type="transmembrane region" description="Helical" evidence="7">
    <location>
        <begin position="78"/>
        <end position="96"/>
    </location>
</feature>
<feature type="transmembrane region" description="Helical" evidence="7">
    <location>
        <begin position="137"/>
        <end position="162"/>
    </location>
</feature>
<feature type="transmembrane region" description="Helical" evidence="7">
    <location>
        <begin position="12"/>
        <end position="29"/>
    </location>
</feature>
<feature type="domain" description="Major facilitator superfamily (MFS) profile" evidence="8">
    <location>
        <begin position="12"/>
        <end position="397"/>
    </location>
</feature>
<organism evidence="9 10">
    <name type="scientific">Microbacterium resistens</name>
    <dbReference type="NCBI Taxonomy" id="156977"/>
    <lineage>
        <taxon>Bacteria</taxon>
        <taxon>Bacillati</taxon>
        <taxon>Actinomycetota</taxon>
        <taxon>Actinomycetes</taxon>
        <taxon>Micrococcales</taxon>
        <taxon>Microbacteriaceae</taxon>
        <taxon>Microbacterium</taxon>
    </lineage>
</organism>
<feature type="transmembrane region" description="Helical" evidence="7">
    <location>
        <begin position="168"/>
        <end position="187"/>
    </location>
</feature>
<evidence type="ECO:0000256" key="5">
    <source>
        <dbReference type="ARBA" id="ARBA00022989"/>
    </source>
</evidence>
<feature type="transmembrane region" description="Helical" evidence="7">
    <location>
        <begin position="41"/>
        <end position="66"/>
    </location>
</feature>
<evidence type="ECO:0000256" key="7">
    <source>
        <dbReference type="SAM" id="Phobius"/>
    </source>
</evidence>
<evidence type="ECO:0000313" key="9">
    <source>
        <dbReference type="EMBL" id="MDR6868931.1"/>
    </source>
</evidence>
<dbReference type="PANTHER" id="PTHR23517:SF13">
    <property type="entry name" value="MAJOR FACILITATOR SUPERFAMILY MFS_1"/>
    <property type="match status" value="1"/>
</dbReference>
<evidence type="ECO:0000256" key="6">
    <source>
        <dbReference type="ARBA" id="ARBA00023136"/>
    </source>
</evidence>
<dbReference type="PROSITE" id="PS00216">
    <property type="entry name" value="SUGAR_TRANSPORT_1"/>
    <property type="match status" value="1"/>
</dbReference>
<evidence type="ECO:0000256" key="4">
    <source>
        <dbReference type="ARBA" id="ARBA00022692"/>
    </source>
</evidence>
<dbReference type="CDD" id="cd06174">
    <property type="entry name" value="MFS"/>
    <property type="match status" value="1"/>
</dbReference>
<keyword evidence="10" id="KW-1185">Reference proteome</keyword>
<sequence length="433" mass="44278">MTSVESTRTRYGFWVSLVASVVFVAQTAAPSPLYPTYREEWGLSAVTLAVVFAVYVVGLLLVLLTGGALSDFVGRKPVVAVAGVLAIAGLIVLAVADNVWMLVVARILQGACVGLIGGALGAALMDFHLPGRVQLSVVLNGAVPPLALGVGAMAAAILANVLPAPTQSVYFVFAGAVLVCTVLWLFVEERGPKRPGALRSLVPSLSIPERTRPVFMAVVGSLCAAWALAGLYVGSAGQITGGILGIPGPLSAGFAILALQIPGTLTGVLTARAHARPVILSGLGALILGAALTAWALAAGSVWGFFVSTVIAGAGFGAGFQGGLRLILAQTDALSTSGVLSAVYATSYLAFGIPSVIAGFLIPQLGLSVTTYWYLGLVAAVAAVAFVFQLRTIPATQAEEAAEVQEAIEMLDDRDAVAGMREDDVEGGRQPAR</sequence>
<dbReference type="EMBL" id="JAVDUM010000019">
    <property type="protein sequence ID" value="MDR6868931.1"/>
    <property type="molecule type" value="Genomic_DNA"/>
</dbReference>
<dbReference type="PANTHER" id="PTHR23517">
    <property type="entry name" value="RESISTANCE PROTEIN MDTM, PUTATIVE-RELATED-RELATED"/>
    <property type="match status" value="1"/>
</dbReference>
<evidence type="ECO:0000256" key="3">
    <source>
        <dbReference type="ARBA" id="ARBA00022475"/>
    </source>
</evidence>
<accession>A0ABU1SH24</accession>
<dbReference type="Proteomes" id="UP001259347">
    <property type="component" value="Unassembled WGS sequence"/>
</dbReference>
<gene>
    <name evidence="9" type="ORF">J2Y69_003557</name>
</gene>
<protein>
    <submittedName>
        <fullName evidence="9">MFS family permease</fullName>
    </submittedName>
</protein>
<feature type="transmembrane region" description="Helical" evidence="7">
    <location>
        <begin position="339"/>
        <end position="365"/>
    </location>
</feature>
<dbReference type="InterPro" id="IPR011701">
    <property type="entry name" value="MFS"/>
</dbReference>
<feature type="transmembrane region" description="Helical" evidence="7">
    <location>
        <begin position="252"/>
        <end position="271"/>
    </location>
</feature>
<dbReference type="Gene3D" id="1.20.1250.20">
    <property type="entry name" value="MFS general substrate transporter like domains"/>
    <property type="match status" value="1"/>
</dbReference>
<feature type="transmembrane region" description="Helical" evidence="7">
    <location>
        <begin position="214"/>
        <end position="232"/>
    </location>
</feature>
<dbReference type="SUPFAM" id="SSF103473">
    <property type="entry name" value="MFS general substrate transporter"/>
    <property type="match status" value="1"/>
</dbReference>
<dbReference type="InterPro" id="IPR020846">
    <property type="entry name" value="MFS_dom"/>
</dbReference>
<keyword evidence="3" id="KW-1003">Cell membrane</keyword>
<feature type="transmembrane region" description="Helical" evidence="7">
    <location>
        <begin position="371"/>
        <end position="388"/>
    </location>
</feature>
<dbReference type="InterPro" id="IPR050171">
    <property type="entry name" value="MFS_Transporters"/>
</dbReference>
<evidence type="ECO:0000256" key="2">
    <source>
        <dbReference type="ARBA" id="ARBA00022448"/>
    </source>
</evidence>
<dbReference type="Pfam" id="PF07690">
    <property type="entry name" value="MFS_1"/>
    <property type="match status" value="1"/>
</dbReference>
<keyword evidence="4 7" id="KW-0812">Transmembrane</keyword>
<keyword evidence="5 7" id="KW-1133">Transmembrane helix</keyword>
<feature type="transmembrane region" description="Helical" evidence="7">
    <location>
        <begin position="303"/>
        <end position="327"/>
    </location>
</feature>
<keyword evidence="6 7" id="KW-0472">Membrane</keyword>
<feature type="transmembrane region" description="Helical" evidence="7">
    <location>
        <begin position="278"/>
        <end position="297"/>
    </location>
</feature>
<comment type="caution">
    <text evidence="9">The sequence shown here is derived from an EMBL/GenBank/DDBJ whole genome shotgun (WGS) entry which is preliminary data.</text>
</comment>